<dbReference type="AlphaFoldDB" id="A0A0W8E3U9"/>
<name>A0A0W8E3U9_9ZZZZ</name>
<proteinExistence type="predicted"/>
<protein>
    <submittedName>
        <fullName evidence="1">Uncharacterized protein</fullName>
    </submittedName>
</protein>
<sequence>MTQRFAIFDGLTTGYQLAKEVVRASKKGEGQGNARSCD</sequence>
<dbReference type="EMBL" id="LNQE01001883">
    <property type="protein sequence ID" value="KUG03351.1"/>
    <property type="molecule type" value="Genomic_DNA"/>
</dbReference>
<accession>A0A0W8E3U9</accession>
<evidence type="ECO:0000313" key="1">
    <source>
        <dbReference type="EMBL" id="KUG03351.1"/>
    </source>
</evidence>
<organism evidence="1">
    <name type="scientific">hydrocarbon metagenome</name>
    <dbReference type="NCBI Taxonomy" id="938273"/>
    <lineage>
        <taxon>unclassified sequences</taxon>
        <taxon>metagenomes</taxon>
        <taxon>ecological metagenomes</taxon>
    </lineage>
</organism>
<reference evidence="1" key="1">
    <citation type="journal article" date="2015" name="Proc. Natl. Acad. Sci. U.S.A.">
        <title>Networks of energetic and metabolic interactions define dynamics in microbial communities.</title>
        <authorList>
            <person name="Embree M."/>
            <person name="Liu J.K."/>
            <person name="Al-Bassam M.M."/>
            <person name="Zengler K."/>
        </authorList>
    </citation>
    <scope>NUCLEOTIDE SEQUENCE</scope>
</reference>
<comment type="caution">
    <text evidence="1">The sequence shown here is derived from an EMBL/GenBank/DDBJ whole genome shotgun (WGS) entry which is preliminary data.</text>
</comment>
<gene>
    <name evidence="1" type="ORF">ASZ90_019237</name>
</gene>